<dbReference type="Gene3D" id="1.10.10.10">
    <property type="entry name" value="Winged helix-like DNA-binding domain superfamily/Winged helix DNA-binding domain"/>
    <property type="match status" value="1"/>
</dbReference>
<proteinExistence type="predicted"/>
<gene>
    <name evidence="1" type="ordered locus">Desti_0287</name>
</gene>
<name>I4C0D7_DESTA</name>
<dbReference type="RefSeq" id="WP_014808187.1">
    <property type="nucleotide sequence ID" value="NC_018025.1"/>
</dbReference>
<dbReference type="AlphaFoldDB" id="I4C0D7"/>
<evidence type="ECO:0000313" key="2">
    <source>
        <dbReference type="Proteomes" id="UP000006055"/>
    </source>
</evidence>
<dbReference type="InterPro" id="IPR036388">
    <property type="entry name" value="WH-like_DNA-bd_sf"/>
</dbReference>
<accession>I4C0D7</accession>
<protein>
    <submittedName>
        <fullName evidence="1">Uncharacterized protein</fullName>
    </submittedName>
</protein>
<dbReference type="STRING" id="706587.Desti_0287"/>
<dbReference type="EMBL" id="CP003360">
    <property type="protein sequence ID" value="AFM23028.1"/>
    <property type="molecule type" value="Genomic_DNA"/>
</dbReference>
<reference evidence="2" key="1">
    <citation type="submission" date="2012-06" db="EMBL/GenBank/DDBJ databases">
        <title>Complete sequence of chromosome of Desulfomonile tiedjei DSM 6799.</title>
        <authorList>
            <person name="Lucas S."/>
            <person name="Copeland A."/>
            <person name="Lapidus A."/>
            <person name="Glavina del Rio T."/>
            <person name="Dalin E."/>
            <person name="Tice H."/>
            <person name="Bruce D."/>
            <person name="Goodwin L."/>
            <person name="Pitluck S."/>
            <person name="Peters L."/>
            <person name="Ovchinnikova G."/>
            <person name="Zeytun A."/>
            <person name="Lu M."/>
            <person name="Kyrpides N."/>
            <person name="Mavromatis K."/>
            <person name="Ivanova N."/>
            <person name="Brettin T."/>
            <person name="Detter J.C."/>
            <person name="Han C."/>
            <person name="Larimer F."/>
            <person name="Land M."/>
            <person name="Hauser L."/>
            <person name="Markowitz V."/>
            <person name="Cheng J.-F."/>
            <person name="Hugenholtz P."/>
            <person name="Woyke T."/>
            <person name="Wu D."/>
            <person name="Spring S."/>
            <person name="Schroeder M."/>
            <person name="Brambilla E."/>
            <person name="Klenk H.-P."/>
            <person name="Eisen J.A."/>
        </authorList>
    </citation>
    <scope>NUCLEOTIDE SEQUENCE [LARGE SCALE GENOMIC DNA]</scope>
    <source>
        <strain evidence="2">ATCC 49306 / DSM 6799 / DCB-1</strain>
    </source>
</reference>
<dbReference type="HOGENOM" id="CLU_1728463_0_0_7"/>
<organism evidence="1 2">
    <name type="scientific">Desulfomonile tiedjei (strain ATCC 49306 / DSM 6799 / DCB-1)</name>
    <dbReference type="NCBI Taxonomy" id="706587"/>
    <lineage>
        <taxon>Bacteria</taxon>
        <taxon>Pseudomonadati</taxon>
        <taxon>Thermodesulfobacteriota</taxon>
        <taxon>Desulfomonilia</taxon>
        <taxon>Desulfomonilales</taxon>
        <taxon>Desulfomonilaceae</taxon>
        <taxon>Desulfomonile</taxon>
    </lineage>
</organism>
<dbReference type="GO" id="GO:0003700">
    <property type="term" value="F:DNA-binding transcription factor activity"/>
    <property type="evidence" value="ECO:0007669"/>
    <property type="project" value="InterPro"/>
</dbReference>
<dbReference type="GO" id="GO:0046914">
    <property type="term" value="F:transition metal ion binding"/>
    <property type="evidence" value="ECO:0007669"/>
    <property type="project" value="InterPro"/>
</dbReference>
<keyword evidence="2" id="KW-1185">Reference proteome</keyword>
<evidence type="ECO:0000313" key="1">
    <source>
        <dbReference type="EMBL" id="AFM23028.1"/>
    </source>
</evidence>
<dbReference type="eggNOG" id="COG1321">
    <property type="taxonomic scope" value="Bacteria"/>
</dbReference>
<dbReference type="InterPro" id="IPR022689">
    <property type="entry name" value="Iron_dep_repressor"/>
</dbReference>
<dbReference type="KEGG" id="dti:Desti_0287"/>
<dbReference type="SMART" id="SM00529">
    <property type="entry name" value="HTH_DTXR"/>
    <property type="match status" value="1"/>
</dbReference>
<sequence>MESPTALNAVQEEYLIAALLFEKRNFRVPIAALAKHFGIHFCFARAAVNGLVKIGLLELSPHSGARLTVEGGVRARDIERRRTAIVEALSETLDLDMKTAEEAARNMRRALSRSDVNRIMCSRLRLRQSTLMDSVEPNSERRTIVSFPSSV</sequence>
<dbReference type="Proteomes" id="UP000006055">
    <property type="component" value="Chromosome"/>
</dbReference>